<evidence type="ECO:0000256" key="5">
    <source>
        <dbReference type="ARBA" id="ARBA00022824"/>
    </source>
</evidence>
<dbReference type="GO" id="GO:0034203">
    <property type="term" value="P:glycolipid translocation"/>
    <property type="evidence" value="ECO:0007669"/>
    <property type="project" value="TreeGrafter"/>
</dbReference>
<organism evidence="10 11">
    <name type="scientific">Elliptochloris bilobata</name>
    <dbReference type="NCBI Taxonomy" id="381761"/>
    <lineage>
        <taxon>Eukaryota</taxon>
        <taxon>Viridiplantae</taxon>
        <taxon>Chlorophyta</taxon>
        <taxon>core chlorophytes</taxon>
        <taxon>Trebouxiophyceae</taxon>
        <taxon>Trebouxiophyceae incertae sedis</taxon>
        <taxon>Elliptochloris clade</taxon>
        <taxon>Elliptochloris</taxon>
    </lineage>
</organism>
<feature type="transmembrane region" description="Helical" evidence="9">
    <location>
        <begin position="95"/>
        <end position="118"/>
    </location>
</feature>
<comment type="similarity">
    <text evidence="3 9">Belongs to the RFT1 family.</text>
</comment>
<comment type="caution">
    <text evidence="9">Lacks conserved residue(s) required for the propagation of feature annotation.</text>
</comment>
<comment type="caution">
    <text evidence="10">The sequence shown here is derived from an EMBL/GenBank/DDBJ whole genome shotgun (WGS) entry which is preliminary data.</text>
</comment>
<reference evidence="10 11" key="1">
    <citation type="journal article" date="2024" name="Nat. Commun.">
        <title>Phylogenomics reveals the evolutionary origins of lichenization in chlorophyte algae.</title>
        <authorList>
            <person name="Puginier C."/>
            <person name="Libourel C."/>
            <person name="Otte J."/>
            <person name="Skaloud P."/>
            <person name="Haon M."/>
            <person name="Grisel S."/>
            <person name="Petersen M."/>
            <person name="Berrin J.G."/>
            <person name="Delaux P.M."/>
            <person name="Dal Grande F."/>
            <person name="Keller J."/>
        </authorList>
    </citation>
    <scope>NUCLEOTIDE SEQUENCE [LARGE SCALE GENOMIC DNA]</scope>
    <source>
        <strain evidence="10 11">SAG 245.80</strain>
    </source>
</reference>
<keyword evidence="11" id="KW-1185">Reference proteome</keyword>
<feature type="transmembrane region" description="Helical" evidence="9">
    <location>
        <begin position="319"/>
        <end position="341"/>
    </location>
</feature>
<accession>A0AAW1QL32</accession>
<dbReference type="PANTHER" id="PTHR13117:SF5">
    <property type="entry name" value="PROTEIN RFT1 HOMOLOG"/>
    <property type="match status" value="1"/>
</dbReference>
<proteinExistence type="inferred from homology"/>
<evidence type="ECO:0000256" key="1">
    <source>
        <dbReference type="ARBA" id="ARBA00004477"/>
    </source>
</evidence>
<feature type="transmembrane region" description="Helical" evidence="9">
    <location>
        <begin position="52"/>
        <end position="74"/>
    </location>
</feature>
<keyword evidence="6 9" id="KW-1133">Transmembrane helix</keyword>
<feature type="transmembrane region" description="Helical" evidence="9">
    <location>
        <begin position="172"/>
        <end position="192"/>
    </location>
</feature>
<comment type="subcellular location">
    <subcellularLocation>
        <location evidence="1 9">Endoplasmic reticulum membrane</location>
        <topology evidence="1 9">Multi-pass membrane protein</topology>
    </subcellularLocation>
</comment>
<keyword evidence="5" id="KW-0256">Endoplasmic reticulum</keyword>
<evidence type="ECO:0000256" key="2">
    <source>
        <dbReference type="ARBA" id="ARBA00004922"/>
    </source>
</evidence>
<dbReference type="EMBL" id="JALJOU010000091">
    <property type="protein sequence ID" value="KAK9822173.1"/>
    <property type="molecule type" value="Genomic_DNA"/>
</dbReference>
<gene>
    <name evidence="10" type="ORF">WJX81_005195</name>
</gene>
<dbReference type="InterPro" id="IPR007594">
    <property type="entry name" value="RFT1"/>
</dbReference>
<keyword evidence="7 9" id="KW-0472">Membrane</keyword>
<feature type="transmembrane region" description="Helical" evidence="9">
    <location>
        <begin position="198"/>
        <end position="223"/>
    </location>
</feature>
<evidence type="ECO:0000256" key="9">
    <source>
        <dbReference type="RuleBase" id="RU365067"/>
    </source>
</evidence>
<evidence type="ECO:0000256" key="8">
    <source>
        <dbReference type="ARBA" id="ARBA00045912"/>
    </source>
</evidence>
<comment type="pathway">
    <text evidence="2">Protein modification; protein glycosylation.</text>
</comment>
<sequence>MKLEMTKPEMRDDSESVLITGFAHLVFSQVSTRLITFALNLATARLLTVASYGLASVQFHLINTAILFLSREGFRRGCLRSQQDAPGGSVHIPRLLATAALVMPVGVVTAVATCGLMLRRHGPAAAGDPYPTAVHMQGAAALLELAAEPLYILGAAQLRFRLRVGAEAAATLARGVLTLALLARATCAPALALSWGQLAYAGVTLLAYLTAYAPALAAGGTLLDWRTLRLCASFSVQAAEKLVLAEGSKLVLVATQSAADQGAYGLASNLGSLVVRTVFQPFEEAAFLAFSRPGGDGGGAKAGGAAAAAAAANARLARVLAVAVRTVTIVGLFSVAFGPAYCQLLLRLAYGERWAATGAPAALAAYCPYILLLAVNGILEAFVHAVATPHELGAANVALVAAAGAHMAAVAAAARGGGGAASVVAADALGMAARIAYSACALAARLRGAADAALPGGEWAHAGVHVGVGMAVLAAAAPAVLHAERELLAELRVLRSEAG</sequence>
<comment type="function">
    <text evidence="8 9">Intramembrane glycolipid transporter that operates in the biosynthetic pathway of dolichol-linked oligosaccharides, the glycan precursors employed in protein asparagine (N)-glycosylation. The sequential addition of sugars to dolichol pyrophosphate produces dolichol-linked oligosaccharides containing fourteen sugars, including two GlcNAcs, nine mannoses and three glucoses. Once assembled, the oligosaccharide is transferred from the lipid to nascent proteins by oligosaccharyltransferases. The assembly of dolichol-linked oligosaccharides begins on the cytosolic side of the endoplasmic reticulum membrane and finishes in its lumen. RFT1 could mediate the translocation of the cytosolically oriented intermediate DolPP-GlcNAc2Man5, produced by ALG11, into the ER lumen where dolichol-linked oligosaccharides assembly continues. However, the intramembrane lipid transporter activity could not be confirmed in vitro.</text>
</comment>
<evidence type="ECO:0000313" key="11">
    <source>
        <dbReference type="Proteomes" id="UP001445335"/>
    </source>
</evidence>
<dbReference type="PANTHER" id="PTHR13117">
    <property type="entry name" value="ENDOPLASMIC RETICULUM MULTISPAN TRANSMEMBRANE PROTEIN-RELATED"/>
    <property type="match status" value="1"/>
</dbReference>
<keyword evidence="4 9" id="KW-0812">Transmembrane</keyword>
<dbReference type="Proteomes" id="UP001445335">
    <property type="component" value="Unassembled WGS sequence"/>
</dbReference>
<feature type="transmembrane region" description="Helical" evidence="9">
    <location>
        <begin position="395"/>
        <end position="414"/>
    </location>
</feature>
<evidence type="ECO:0000313" key="10">
    <source>
        <dbReference type="EMBL" id="KAK9822173.1"/>
    </source>
</evidence>
<dbReference type="GO" id="GO:0006488">
    <property type="term" value="P:dolichol-linked oligosaccharide biosynthetic process"/>
    <property type="evidence" value="ECO:0007669"/>
    <property type="project" value="InterPro"/>
</dbReference>
<protein>
    <recommendedName>
        <fullName evidence="9">Protein RFT1 homolog</fullName>
    </recommendedName>
</protein>
<feature type="transmembrane region" description="Helical" evidence="9">
    <location>
        <begin position="420"/>
        <end position="437"/>
    </location>
</feature>
<evidence type="ECO:0000256" key="6">
    <source>
        <dbReference type="ARBA" id="ARBA00022989"/>
    </source>
</evidence>
<name>A0AAW1QL32_9CHLO</name>
<evidence type="ECO:0000256" key="3">
    <source>
        <dbReference type="ARBA" id="ARBA00010288"/>
    </source>
</evidence>
<evidence type="ECO:0000256" key="7">
    <source>
        <dbReference type="ARBA" id="ARBA00023136"/>
    </source>
</evidence>
<dbReference type="AlphaFoldDB" id="A0AAW1QL32"/>
<dbReference type="Pfam" id="PF04506">
    <property type="entry name" value="Rft-1"/>
    <property type="match status" value="1"/>
</dbReference>
<dbReference type="GO" id="GO:0005789">
    <property type="term" value="C:endoplasmic reticulum membrane"/>
    <property type="evidence" value="ECO:0007669"/>
    <property type="project" value="UniProtKB-SubCell"/>
</dbReference>
<evidence type="ECO:0000256" key="4">
    <source>
        <dbReference type="ARBA" id="ARBA00022692"/>
    </source>
</evidence>
<feature type="transmembrane region" description="Helical" evidence="9">
    <location>
        <begin position="361"/>
        <end position="383"/>
    </location>
</feature>